<name>A0AAN7QC05_9COLE</name>
<dbReference type="SUPFAM" id="SSF48726">
    <property type="entry name" value="Immunoglobulin"/>
    <property type="match status" value="1"/>
</dbReference>
<organism evidence="2 3">
    <name type="scientific">Aquatica leii</name>
    <dbReference type="NCBI Taxonomy" id="1421715"/>
    <lineage>
        <taxon>Eukaryota</taxon>
        <taxon>Metazoa</taxon>
        <taxon>Ecdysozoa</taxon>
        <taxon>Arthropoda</taxon>
        <taxon>Hexapoda</taxon>
        <taxon>Insecta</taxon>
        <taxon>Pterygota</taxon>
        <taxon>Neoptera</taxon>
        <taxon>Endopterygota</taxon>
        <taxon>Coleoptera</taxon>
        <taxon>Polyphaga</taxon>
        <taxon>Elateriformia</taxon>
        <taxon>Elateroidea</taxon>
        <taxon>Lampyridae</taxon>
        <taxon>Luciolinae</taxon>
        <taxon>Aquatica</taxon>
    </lineage>
</organism>
<dbReference type="PANTHER" id="PTHR21261:SF15">
    <property type="entry name" value="BEATEN PATH IIIA, ISOFORM D-RELATED"/>
    <property type="match status" value="1"/>
</dbReference>
<dbReference type="InterPro" id="IPR036179">
    <property type="entry name" value="Ig-like_dom_sf"/>
</dbReference>
<comment type="caution">
    <text evidence="2">The sequence shown here is derived from an EMBL/GenBank/DDBJ whole genome shotgun (WGS) entry which is preliminary data.</text>
</comment>
<dbReference type="Proteomes" id="UP001353858">
    <property type="component" value="Unassembled WGS sequence"/>
</dbReference>
<feature type="domain" description="Ig-like" evidence="1">
    <location>
        <begin position="2"/>
        <end position="122"/>
    </location>
</feature>
<evidence type="ECO:0000313" key="2">
    <source>
        <dbReference type="EMBL" id="KAK4887615.1"/>
    </source>
</evidence>
<accession>A0AAN7QC05</accession>
<reference evidence="3" key="1">
    <citation type="submission" date="2023-01" db="EMBL/GenBank/DDBJ databases">
        <title>Key to firefly adult light organ development and bioluminescence: homeobox transcription factors regulate luciferase expression and transportation to peroxisome.</title>
        <authorList>
            <person name="Fu X."/>
        </authorList>
    </citation>
    <scope>NUCLEOTIDE SEQUENCE [LARGE SCALE GENOMIC DNA]</scope>
</reference>
<dbReference type="PROSITE" id="PS50835">
    <property type="entry name" value="IG_LIKE"/>
    <property type="match status" value="1"/>
</dbReference>
<evidence type="ECO:0000259" key="1">
    <source>
        <dbReference type="PROSITE" id="PS50835"/>
    </source>
</evidence>
<dbReference type="AlphaFoldDB" id="A0AAN7QC05"/>
<proteinExistence type="predicted"/>
<dbReference type="PANTHER" id="PTHR21261">
    <property type="entry name" value="BEAT PROTEIN"/>
    <property type="match status" value="1"/>
</dbReference>
<protein>
    <recommendedName>
        <fullName evidence="1">Ig-like domain-containing protein</fullName>
    </recommendedName>
</protein>
<dbReference type="InterPro" id="IPR007110">
    <property type="entry name" value="Ig-like_dom"/>
</dbReference>
<gene>
    <name evidence="2" type="ORF">RN001_003886</name>
</gene>
<dbReference type="EMBL" id="JARPUR010000001">
    <property type="protein sequence ID" value="KAK4887615.1"/>
    <property type="molecule type" value="Genomic_DNA"/>
</dbReference>
<keyword evidence="3" id="KW-1185">Reference proteome</keyword>
<evidence type="ECO:0000313" key="3">
    <source>
        <dbReference type="Proteomes" id="UP001353858"/>
    </source>
</evidence>
<sequence length="260" mass="29226">MPKLTSPPPSTHSVIVDGLKLTNLIIPVLADSRKPMQLDCQFDMEGEELSSVMWYKDNAEFFRYTPNTMPNKKVFPVKGVRLVLPNTDCNRQHCKIELDYLSKPTSAGLYSCQITSESPTFSFAHKSQNVTIATLPLEEPKLEGLQDFYSIGDILEANCTSSPSDPASILSWYINGDQVPRDLIGKTKVWVLDGLEAQSTSLRFEINHDYLGNESDIIQLQCVSTLPDLPILPQRVTKSIRINFINNTSNIFDSFLSIFF</sequence>